<accession>A0AAW2DD99</accession>
<feature type="coiled-coil region" evidence="1">
    <location>
        <begin position="41"/>
        <end position="131"/>
    </location>
</feature>
<name>A0AAW2DD99_9ROSI</name>
<comment type="caution">
    <text evidence="3">The sequence shown here is derived from an EMBL/GenBank/DDBJ whole genome shotgun (WGS) entry which is preliminary data.</text>
</comment>
<dbReference type="Proteomes" id="UP001459277">
    <property type="component" value="Unassembled WGS sequence"/>
</dbReference>
<reference evidence="3 4" key="1">
    <citation type="submission" date="2024-01" db="EMBL/GenBank/DDBJ databases">
        <title>A telomere-to-telomere, gap-free genome of sweet tea (Lithocarpus litseifolius).</title>
        <authorList>
            <person name="Zhou J."/>
        </authorList>
    </citation>
    <scope>NUCLEOTIDE SEQUENCE [LARGE SCALE GENOMIC DNA]</scope>
    <source>
        <strain evidence="3">Zhou-2022a</strain>
        <tissue evidence="3">Leaf</tissue>
    </source>
</reference>
<protein>
    <submittedName>
        <fullName evidence="3">Uncharacterized protein</fullName>
    </submittedName>
</protein>
<organism evidence="3 4">
    <name type="scientific">Lithocarpus litseifolius</name>
    <dbReference type="NCBI Taxonomy" id="425828"/>
    <lineage>
        <taxon>Eukaryota</taxon>
        <taxon>Viridiplantae</taxon>
        <taxon>Streptophyta</taxon>
        <taxon>Embryophyta</taxon>
        <taxon>Tracheophyta</taxon>
        <taxon>Spermatophyta</taxon>
        <taxon>Magnoliopsida</taxon>
        <taxon>eudicotyledons</taxon>
        <taxon>Gunneridae</taxon>
        <taxon>Pentapetalae</taxon>
        <taxon>rosids</taxon>
        <taxon>fabids</taxon>
        <taxon>Fagales</taxon>
        <taxon>Fagaceae</taxon>
        <taxon>Lithocarpus</taxon>
    </lineage>
</organism>
<sequence>MHKLQSLRKREVFLSLKRDLAKSVQAAFVAEEWVDHALGQAHEAEGKLEATEKAHAVTERRLKDTLFHLAEVEKSQKNAKSALIGYEKQVEEARVSLKKAETQLALAIEKTKQQQKQLKAKDIEKAKAEQAAYDAGITKTAQSLTAQLQDVARAFCLELWGEALNEAGVSTELELRAPNKLYYPPALRLAPGLTQPLADPSSSAASAQPTTTSTATLVAEKEQDQTLPISGVDVDSEEVAKVGQLKRKKKEKEKEAST</sequence>
<keyword evidence="1" id="KW-0175">Coiled coil</keyword>
<keyword evidence="4" id="KW-1185">Reference proteome</keyword>
<gene>
    <name evidence="3" type="ORF">SO802_009621</name>
</gene>
<evidence type="ECO:0000256" key="1">
    <source>
        <dbReference type="SAM" id="Coils"/>
    </source>
</evidence>
<dbReference type="AlphaFoldDB" id="A0AAW2DD99"/>
<dbReference type="EMBL" id="JAZDWU010000003">
    <property type="protein sequence ID" value="KAL0008119.1"/>
    <property type="molecule type" value="Genomic_DNA"/>
</dbReference>
<evidence type="ECO:0000313" key="3">
    <source>
        <dbReference type="EMBL" id="KAL0008119.1"/>
    </source>
</evidence>
<evidence type="ECO:0000313" key="4">
    <source>
        <dbReference type="Proteomes" id="UP001459277"/>
    </source>
</evidence>
<feature type="region of interest" description="Disordered" evidence="2">
    <location>
        <begin position="193"/>
        <end position="233"/>
    </location>
</feature>
<proteinExistence type="predicted"/>
<evidence type="ECO:0000256" key="2">
    <source>
        <dbReference type="SAM" id="MobiDB-lite"/>
    </source>
</evidence>
<feature type="compositionally biased region" description="Low complexity" evidence="2">
    <location>
        <begin position="198"/>
        <end position="216"/>
    </location>
</feature>